<evidence type="ECO:0000256" key="2">
    <source>
        <dbReference type="ARBA" id="ARBA00022723"/>
    </source>
</evidence>
<dbReference type="OrthoDB" id="9995434at2759"/>
<dbReference type="PANTHER" id="PTHR43763">
    <property type="entry name" value="XAA-PRO AMINOPEPTIDASE 1"/>
    <property type="match status" value="1"/>
</dbReference>
<dbReference type="AlphaFoldDB" id="A0A8K0NYB5"/>
<dbReference type="PANTHER" id="PTHR43763:SF6">
    <property type="entry name" value="XAA-PRO AMINOPEPTIDASE 1"/>
    <property type="match status" value="1"/>
</dbReference>
<sequence>MKIRVLLSALYDSDGEPPHYQTRLHCGKGEFDVNRVDTTHRLENLRFQMRRVDAIHGPPIQAFIITSDDEHQSENVPEHDRRMEYITGFTGSQGEAVVTETKAALWIDGRYFLQADRELDCNWQLMRAGLPNVSNMTKWLKDTLKPGSRVGADARIIANYVWETWREELGNAFYNPSSSV</sequence>
<dbReference type="FunFam" id="3.40.350.10:FF:000003">
    <property type="entry name" value="Xaa-pro aminopeptidase P"/>
    <property type="match status" value="1"/>
</dbReference>
<accession>A0A8K0NYB5</accession>
<gene>
    <name evidence="5" type="ORF">J437_LFUL007239</name>
</gene>
<dbReference type="EMBL" id="KZ308191">
    <property type="protein sequence ID" value="KAG8224299.1"/>
    <property type="molecule type" value="Genomic_DNA"/>
</dbReference>
<comment type="caution">
    <text evidence="5">The sequence shown here is derived from an EMBL/GenBank/DDBJ whole genome shotgun (WGS) entry which is preliminary data.</text>
</comment>
<name>A0A8K0NYB5_LADFU</name>
<keyword evidence="6" id="KW-1185">Reference proteome</keyword>
<evidence type="ECO:0000256" key="1">
    <source>
        <dbReference type="ARBA" id="ARBA00008766"/>
    </source>
</evidence>
<dbReference type="SUPFAM" id="SSF53092">
    <property type="entry name" value="Creatinase/prolidase N-terminal domain"/>
    <property type="match status" value="1"/>
</dbReference>
<dbReference type="GO" id="GO:0046872">
    <property type="term" value="F:metal ion binding"/>
    <property type="evidence" value="ECO:0007669"/>
    <property type="project" value="UniProtKB-KW"/>
</dbReference>
<evidence type="ECO:0000259" key="4">
    <source>
        <dbReference type="Pfam" id="PF01321"/>
    </source>
</evidence>
<organism evidence="5 6">
    <name type="scientific">Ladona fulva</name>
    <name type="common">Scarce chaser dragonfly</name>
    <name type="synonym">Libellula fulva</name>
    <dbReference type="NCBI Taxonomy" id="123851"/>
    <lineage>
        <taxon>Eukaryota</taxon>
        <taxon>Metazoa</taxon>
        <taxon>Ecdysozoa</taxon>
        <taxon>Arthropoda</taxon>
        <taxon>Hexapoda</taxon>
        <taxon>Insecta</taxon>
        <taxon>Pterygota</taxon>
        <taxon>Palaeoptera</taxon>
        <taxon>Odonata</taxon>
        <taxon>Epiprocta</taxon>
        <taxon>Anisoptera</taxon>
        <taxon>Libelluloidea</taxon>
        <taxon>Libellulidae</taxon>
        <taxon>Ladona</taxon>
    </lineage>
</organism>
<dbReference type="GO" id="GO:0016787">
    <property type="term" value="F:hydrolase activity"/>
    <property type="evidence" value="ECO:0007669"/>
    <property type="project" value="UniProtKB-KW"/>
</dbReference>
<dbReference type="Pfam" id="PF01321">
    <property type="entry name" value="Creatinase_N"/>
    <property type="match status" value="1"/>
</dbReference>
<dbReference type="InterPro" id="IPR029149">
    <property type="entry name" value="Creatin/AminoP/Spt16_N"/>
</dbReference>
<evidence type="ECO:0000313" key="6">
    <source>
        <dbReference type="Proteomes" id="UP000792457"/>
    </source>
</evidence>
<evidence type="ECO:0000313" key="5">
    <source>
        <dbReference type="EMBL" id="KAG8224299.1"/>
    </source>
</evidence>
<dbReference type="InterPro" id="IPR050422">
    <property type="entry name" value="X-Pro_aminopeptidase_P"/>
</dbReference>
<reference evidence="5" key="2">
    <citation type="submission" date="2017-10" db="EMBL/GenBank/DDBJ databases">
        <title>Ladona fulva Genome sequencing and assembly.</title>
        <authorList>
            <person name="Murali S."/>
            <person name="Richards S."/>
            <person name="Bandaranaike D."/>
            <person name="Bellair M."/>
            <person name="Blankenburg K."/>
            <person name="Chao H."/>
            <person name="Dinh H."/>
            <person name="Doddapaneni H."/>
            <person name="Dugan-Rocha S."/>
            <person name="Elkadiri S."/>
            <person name="Gnanaolivu R."/>
            <person name="Hernandez B."/>
            <person name="Skinner E."/>
            <person name="Javaid M."/>
            <person name="Lee S."/>
            <person name="Li M."/>
            <person name="Ming W."/>
            <person name="Munidasa M."/>
            <person name="Muniz J."/>
            <person name="Nguyen L."/>
            <person name="Hughes D."/>
            <person name="Osuji N."/>
            <person name="Pu L.-L."/>
            <person name="Puazo M."/>
            <person name="Qu C."/>
            <person name="Quiroz J."/>
            <person name="Raj R."/>
            <person name="Weissenberger G."/>
            <person name="Xin Y."/>
            <person name="Zou X."/>
            <person name="Han Y."/>
            <person name="Worley K."/>
            <person name="Muzny D."/>
            <person name="Gibbs R."/>
        </authorList>
    </citation>
    <scope>NUCLEOTIDE SEQUENCE</scope>
    <source>
        <strain evidence="5">Sampled in the wild</strain>
    </source>
</reference>
<dbReference type="Gene3D" id="3.40.350.10">
    <property type="entry name" value="Creatinase/prolidase N-terminal domain"/>
    <property type="match status" value="1"/>
</dbReference>
<dbReference type="InterPro" id="IPR000587">
    <property type="entry name" value="Creatinase_N"/>
</dbReference>
<feature type="domain" description="Creatinase N-terminal" evidence="4">
    <location>
        <begin position="41"/>
        <end position="172"/>
    </location>
</feature>
<dbReference type="Proteomes" id="UP000792457">
    <property type="component" value="Unassembled WGS sequence"/>
</dbReference>
<comment type="similarity">
    <text evidence="1">Belongs to the peptidase M24B family.</text>
</comment>
<keyword evidence="3" id="KW-0378">Hydrolase</keyword>
<protein>
    <recommendedName>
        <fullName evidence="4">Creatinase N-terminal domain-containing protein</fullName>
    </recommendedName>
</protein>
<keyword evidence="2" id="KW-0479">Metal-binding</keyword>
<proteinExistence type="inferred from homology"/>
<evidence type="ECO:0000256" key="3">
    <source>
        <dbReference type="ARBA" id="ARBA00022801"/>
    </source>
</evidence>
<reference evidence="5" key="1">
    <citation type="submission" date="2013-04" db="EMBL/GenBank/DDBJ databases">
        <authorList>
            <person name="Qu J."/>
            <person name="Murali S.C."/>
            <person name="Bandaranaike D."/>
            <person name="Bellair M."/>
            <person name="Blankenburg K."/>
            <person name="Chao H."/>
            <person name="Dinh H."/>
            <person name="Doddapaneni H."/>
            <person name="Downs B."/>
            <person name="Dugan-Rocha S."/>
            <person name="Elkadiri S."/>
            <person name="Gnanaolivu R.D."/>
            <person name="Hernandez B."/>
            <person name="Javaid M."/>
            <person name="Jayaseelan J.C."/>
            <person name="Lee S."/>
            <person name="Li M."/>
            <person name="Ming W."/>
            <person name="Munidasa M."/>
            <person name="Muniz J."/>
            <person name="Nguyen L."/>
            <person name="Ongeri F."/>
            <person name="Osuji N."/>
            <person name="Pu L.-L."/>
            <person name="Puazo M."/>
            <person name="Qu C."/>
            <person name="Quiroz J."/>
            <person name="Raj R."/>
            <person name="Weissenberger G."/>
            <person name="Xin Y."/>
            <person name="Zou X."/>
            <person name="Han Y."/>
            <person name="Richards S."/>
            <person name="Worley K."/>
            <person name="Muzny D."/>
            <person name="Gibbs R."/>
        </authorList>
    </citation>
    <scope>NUCLEOTIDE SEQUENCE</scope>
    <source>
        <strain evidence="5">Sampled in the wild</strain>
    </source>
</reference>